<keyword evidence="12" id="KW-0479">Metal-binding</keyword>
<dbReference type="AlphaFoldDB" id="A0A9E7KZ71"/>
<keyword evidence="7" id="KW-0653">Protein transport</keyword>
<dbReference type="GO" id="GO:0016004">
    <property type="term" value="F:phospholipase activator activity"/>
    <property type="evidence" value="ECO:0007669"/>
    <property type="project" value="UniProtKB-ARBA"/>
</dbReference>
<dbReference type="InterPro" id="IPR045872">
    <property type="entry name" value="Arf1-5-like"/>
</dbReference>
<evidence type="ECO:0000256" key="4">
    <source>
        <dbReference type="ARBA" id="ARBA00022707"/>
    </source>
</evidence>
<comment type="subcellular location">
    <subcellularLocation>
        <location evidence="1">Golgi apparatus</location>
    </subcellularLocation>
</comment>
<evidence type="ECO:0000313" key="13">
    <source>
        <dbReference type="EMBL" id="URE39863.1"/>
    </source>
</evidence>
<dbReference type="CDD" id="cd04150">
    <property type="entry name" value="Arf1_5_like"/>
    <property type="match status" value="1"/>
</dbReference>
<evidence type="ECO:0000256" key="11">
    <source>
        <dbReference type="PIRSR" id="PIRSR606689-1"/>
    </source>
</evidence>
<keyword evidence="4" id="KW-0519">Myristate</keyword>
<dbReference type="SMART" id="SM00175">
    <property type="entry name" value="RAB"/>
    <property type="match status" value="1"/>
</dbReference>
<dbReference type="NCBIfam" id="TIGR00231">
    <property type="entry name" value="small_GTP"/>
    <property type="match status" value="1"/>
</dbReference>
<evidence type="ECO:0000256" key="2">
    <source>
        <dbReference type="ARBA" id="ARBA00010290"/>
    </source>
</evidence>
<evidence type="ECO:0000256" key="9">
    <source>
        <dbReference type="ARBA" id="ARBA00023134"/>
    </source>
</evidence>
<dbReference type="InterPro" id="IPR038538">
    <property type="entry name" value="MTERF_sf"/>
</dbReference>
<keyword evidence="8" id="KW-0333">Golgi apparatus</keyword>
<dbReference type="GO" id="GO:0046872">
    <property type="term" value="F:metal ion binding"/>
    <property type="evidence" value="ECO:0007669"/>
    <property type="project" value="UniProtKB-KW"/>
</dbReference>
<keyword evidence="3" id="KW-0813">Transport</keyword>
<evidence type="ECO:0000256" key="7">
    <source>
        <dbReference type="ARBA" id="ARBA00022927"/>
    </source>
</evidence>
<name>A0A9E7KZ71_9LILI</name>
<dbReference type="GO" id="GO:0005794">
    <property type="term" value="C:Golgi apparatus"/>
    <property type="evidence" value="ECO:0007669"/>
    <property type="project" value="UniProtKB-SubCell"/>
</dbReference>
<evidence type="ECO:0000256" key="5">
    <source>
        <dbReference type="ARBA" id="ARBA00022741"/>
    </source>
</evidence>
<reference evidence="13" key="1">
    <citation type="submission" date="2022-05" db="EMBL/GenBank/DDBJ databases">
        <title>The Musa troglodytarum L. genome provides insights into the mechanism of non-climacteric behaviour and enrichment of carotenoids.</title>
        <authorList>
            <person name="Wang J."/>
        </authorList>
    </citation>
    <scope>NUCLEOTIDE SEQUENCE</scope>
    <source>
        <tissue evidence="13">Leaf</tissue>
    </source>
</reference>
<dbReference type="OrthoDB" id="2011769at2759"/>
<evidence type="ECO:0000313" key="14">
    <source>
        <dbReference type="Proteomes" id="UP001055439"/>
    </source>
</evidence>
<feature type="binding site" evidence="11">
    <location>
        <position position="218"/>
    </location>
    <ligand>
        <name>GTP</name>
        <dbReference type="ChEBI" id="CHEBI:37565"/>
    </ligand>
</feature>
<evidence type="ECO:0000256" key="8">
    <source>
        <dbReference type="ARBA" id="ARBA00023034"/>
    </source>
</evidence>
<dbReference type="GO" id="GO:0015031">
    <property type="term" value="P:protein transport"/>
    <property type="evidence" value="ECO:0007669"/>
    <property type="project" value="UniProtKB-KW"/>
</dbReference>
<dbReference type="Gene3D" id="1.25.70.10">
    <property type="entry name" value="Transcription termination factor 3, mitochondrial"/>
    <property type="match status" value="1"/>
</dbReference>
<keyword evidence="10" id="KW-0449">Lipoprotein</keyword>
<organism evidence="13 14">
    <name type="scientific">Musa troglodytarum</name>
    <name type="common">fe'i banana</name>
    <dbReference type="NCBI Taxonomy" id="320322"/>
    <lineage>
        <taxon>Eukaryota</taxon>
        <taxon>Viridiplantae</taxon>
        <taxon>Streptophyta</taxon>
        <taxon>Embryophyta</taxon>
        <taxon>Tracheophyta</taxon>
        <taxon>Spermatophyta</taxon>
        <taxon>Magnoliopsida</taxon>
        <taxon>Liliopsida</taxon>
        <taxon>Zingiberales</taxon>
        <taxon>Musaceae</taxon>
        <taxon>Musa</taxon>
    </lineage>
</organism>
<dbReference type="SMART" id="SM00177">
    <property type="entry name" value="ARF"/>
    <property type="match status" value="1"/>
</dbReference>
<keyword evidence="14" id="KW-1185">Reference proteome</keyword>
<keyword evidence="6" id="KW-0931">ER-Golgi transport</keyword>
<keyword evidence="12" id="KW-0460">Magnesium</keyword>
<accession>A0A9E7KZ71</accession>
<feature type="binding site" evidence="11">
    <location>
        <begin position="172"/>
        <end position="179"/>
    </location>
    <ligand>
        <name>GTP</name>
        <dbReference type="ChEBI" id="CHEBI:37565"/>
    </ligand>
</feature>
<dbReference type="PROSITE" id="PS51417">
    <property type="entry name" value="ARF"/>
    <property type="match status" value="1"/>
</dbReference>
<evidence type="ECO:0000256" key="1">
    <source>
        <dbReference type="ARBA" id="ARBA00004555"/>
    </source>
</evidence>
<dbReference type="InterPro" id="IPR005225">
    <property type="entry name" value="Small_GTP-bd"/>
</dbReference>
<dbReference type="InterPro" id="IPR024156">
    <property type="entry name" value="Small_GTPase_ARF"/>
</dbReference>
<dbReference type="InterPro" id="IPR006689">
    <property type="entry name" value="Small_GTPase_ARF/SAR"/>
</dbReference>
<dbReference type="Gene3D" id="3.40.50.300">
    <property type="entry name" value="P-loop containing nucleotide triphosphate hydrolases"/>
    <property type="match status" value="1"/>
</dbReference>
<sequence length="330" mass="37542">MEFFAEKLRWEPEYVCMSPVVLLFSLEKTILPRCRVLALLKPKGLFKGKIMATHLMMVKSKFLKKYVIDHRDELPEILYVLKGSTCGPRTSASRYWQSRDSLSRDGGSGVTAGREYCICRVPVPPLYPSRVVSPSNRSLPLVSRSVGTMGLTFTKLFSRLFAKKEMRILMVGLDAAGKTTILYKLKLGEIVTTIPTIGFNVETVEYKNISFTVWDVGGQDKIRPLWRHYFQNTQGLIFVVDSNDRDRIVEARDELHRMLNEDELRDAVLLVFANKQDLPNAMNAAEITDKLGLHSLRQRHWYIQSTCATSGEGLYEGLDWLSNNIASKVV</sequence>
<comment type="similarity">
    <text evidence="2">Belongs to the small GTPase superfamily. Arf family.</text>
</comment>
<evidence type="ECO:0000256" key="10">
    <source>
        <dbReference type="ARBA" id="ARBA00023288"/>
    </source>
</evidence>
<dbReference type="SMART" id="SM00178">
    <property type="entry name" value="SAR"/>
    <property type="match status" value="1"/>
</dbReference>
<dbReference type="EMBL" id="CP097510">
    <property type="protein sequence ID" value="URE39863.1"/>
    <property type="molecule type" value="Genomic_DNA"/>
</dbReference>
<keyword evidence="5 11" id="KW-0547">Nucleotide-binding</keyword>
<feature type="binding site" evidence="12">
    <location>
        <position position="196"/>
    </location>
    <ligand>
        <name>Mg(2+)</name>
        <dbReference type="ChEBI" id="CHEBI:18420"/>
    </ligand>
</feature>
<evidence type="ECO:0000256" key="3">
    <source>
        <dbReference type="ARBA" id="ARBA00022448"/>
    </source>
</evidence>
<feature type="binding site" evidence="12">
    <location>
        <position position="179"/>
    </location>
    <ligand>
        <name>Mg(2+)</name>
        <dbReference type="ChEBI" id="CHEBI:18420"/>
    </ligand>
</feature>
<dbReference type="InterPro" id="IPR027417">
    <property type="entry name" value="P-loop_NTPase"/>
</dbReference>
<dbReference type="Pfam" id="PF00025">
    <property type="entry name" value="Arf"/>
    <property type="match status" value="1"/>
</dbReference>
<dbReference type="PRINTS" id="PR00328">
    <property type="entry name" value="SAR1GTPBP"/>
</dbReference>
<dbReference type="GO" id="GO:0016192">
    <property type="term" value="P:vesicle-mediated transport"/>
    <property type="evidence" value="ECO:0007669"/>
    <property type="project" value="UniProtKB-KW"/>
</dbReference>
<dbReference type="GO" id="GO:0003924">
    <property type="term" value="F:GTPase activity"/>
    <property type="evidence" value="ECO:0007669"/>
    <property type="project" value="InterPro"/>
</dbReference>
<dbReference type="SUPFAM" id="SSF52540">
    <property type="entry name" value="P-loop containing nucleoside triphosphate hydrolases"/>
    <property type="match status" value="1"/>
</dbReference>
<dbReference type="FunFam" id="3.40.50.300:FF:003500">
    <property type="entry name" value="ADP-ribosylation factor 1"/>
    <property type="match status" value="1"/>
</dbReference>
<keyword evidence="9 11" id="KW-0342">GTP-binding</keyword>
<feature type="binding site" evidence="11">
    <location>
        <begin position="274"/>
        <end position="277"/>
    </location>
    <ligand>
        <name>GTP</name>
        <dbReference type="ChEBI" id="CHEBI:37565"/>
    </ligand>
</feature>
<evidence type="ECO:0000256" key="6">
    <source>
        <dbReference type="ARBA" id="ARBA00022892"/>
    </source>
</evidence>
<dbReference type="GO" id="GO:0005525">
    <property type="term" value="F:GTP binding"/>
    <property type="evidence" value="ECO:0007669"/>
    <property type="project" value="UniProtKB-KW"/>
</dbReference>
<dbReference type="Proteomes" id="UP001055439">
    <property type="component" value="Chromosome 8"/>
</dbReference>
<gene>
    <name evidence="13" type="ORF">MUK42_06457</name>
</gene>
<evidence type="ECO:0000256" key="12">
    <source>
        <dbReference type="PIRSR" id="PIRSR606689-2"/>
    </source>
</evidence>
<proteinExistence type="inferred from homology"/>
<protein>
    <submittedName>
        <fullName evidence="13">ARF</fullName>
    </submittedName>
</protein>
<dbReference type="PANTHER" id="PTHR11711">
    <property type="entry name" value="ADP RIBOSYLATION FACTOR-RELATED"/>
    <property type="match status" value="1"/>
</dbReference>